<evidence type="ECO:0000313" key="3">
    <source>
        <dbReference type="Proteomes" id="UP001235939"/>
    </source>
</evidence>
<accession>A0ABY6KDF5</accession>
<reference evidence="2 3" key="1">
    <citation type="submission" date="2022-01" db="EMBL/GenBank/DDBJ databases">
        <title>A chromosomal length assembly of Cordylochernes scorpioides.</title>
        <authorList>
            <person name="Zeh D."/>
            <person name="Zeh J."/>
        </authorList>
    </citation>
    <scope>NUCLEOTIDE SEQUENCE [LARGE SCALE GENOMIC DNA]</scope>
    <source>
        <strain evidence="2">IN4F17</strain>
        <tissue evidence="2">Whole Body</tissue>
    </source>
</reference>
<sequence length="90" mass="10212">MEEAYSITASEELPNSQFVSELVELITKSSLFKECDPKDIQDWLEYDVDDPGYQSLTDDEINKSVVDDQGSSDNEEELRDNDQVEKGTSN</sequence>
<proteinExistence type="predicted"/>
<evidence type="ECO:0000256" key="1">
    <source>
        <dbReference type="SAM" id="MobiDB-lite"/>
    </source>
</evidence>
<protein>
    <submittedName>
        <fullName evidence="2">Uncharacterized protein</fullName>
    </submittedName>
</protein>
<organism evidence="2 3">
    <name type="scientific">Cordylochernes scorpioides</name>
    <dbReference type="NCBI Taxonomy" id="51811"/>
    <lineage>
        <taxon>Eukaryota</taxon>
        <taxon>Metazoa</taxon>
        <taxon>Ecdysozoa</taxon>
        <taxon>Arthropoda</taxon>
        <taxon>Chelicerata</taxon>
        <taxon>Arachnida</taxon>
        <taxon>Pseudoscorpiones</taxon>
        <taxon>Cheliferoidea</taxon>
        <taxon>Chernetidae</taxon>
        <taxon>Cordylochernes</taxon>
    </lineage>
</organism>
<dbReference type="EMBL" id="CP092866">
    <property type="protein sequence ID" value="UYV66876.1"/>
    <property type="molecule type" value="Genomic_DNA"/>
</dbReference>
<keyword evidence="3" id="KW-1185">Reference proteome</keyword>
<evidence type="ECO:0000313" key="2">
    <source>
        <dbReference type="EMBL" id="UYV66876.1"/>
    </source>
</evidence>
<dbReference type="Proteomes" id="UP001235939">
    <property type="component" value="Chromosome 04"/>
</dbReference>
<feature type="compositionally biased region" description="Basic and acidic residues" evidence="1">
    <location>
        <begin position="80"/>
        <end position="90"/>
    </location>
</feature>
<name>A0ABY6KDF5_9ARAC</name>
<gene>
    <name evidence="2" type="ORF">LAZ67_4003202</name>
</gene>
<feature type="region of interest" description="Disordered" evidence="1">
    <location>
        <begin position="51"/>
        <end position="90"/>
    </location>
</feature>